<dbReference type="OrthoDB" id="644294at2759"/>
<dbReference type="PANTHER" id="PTHR37754:SF4">
    <property type="entry name" value="EF-HAND DOMAIN-CONTAINING PROTEIN"/>
    <property type="match status" value="1"/>
</dbReference>
<dbReference type="Proteomes" id="UP000515123">
    <property type="component" value="Linkage group 3"/>
</dbReference>
<accession>A0A6P5EV93</accession>
<name>A0A6P5EV93_ANACO</name>
<sequence length="161" mass="18210">MAKLLQALWDRAQGKSHVRRICDKVFNDCADNNRLDLNKLHVATLMVYNSINKQLLSPHKEPPPMSNVAAKIQAYRSKEINDLKSEQFYELIIEWMRNDLRLIFVNRAVLAFLAAPALAVMTKNAARRVPRVGSVVEKVPTPLLFSVYSVGLVLLQDARVG</sequence>
<gene>
    <name evidence="2" type="primary">LOC109707921</name>
</gene>
<reference evidence="2" key="2">
    <citation type="submission" date="2025-08" db="UniProtKB">
        <authorList>
            <consortium name="RefSeq"/>
        </authorList>
    </citation>
    <scope>IDENTIFICATION</scope>
    <source>
        <tissue evidence="2">Leaf</tissue>
    </source>
</reference>
<organism evidence="1 2">
    <name type="scientific">Ananas comosus</name>
    <name type="common">Pineapple</name>
    <name type="synonym">Ananas ananas</name>
    <dbReference type="NCBI Taxonomy" id="4615"/>
    <lineage>
        <taxon>Eukaryota</taxon>
        <taxon>Viridiplantae</taxon>
        <taxon>Streptophyta</taxon>
        <taxon>Embryophyta</taxon>
        <taxon>Tracheophyta</taxon>
        <taxon>Spermatophyta</taxon>
        <taxon>Magnoliopsida</taxon>
        <taxon>Liliopsida</taxon>
        <taxon>Poales</taxon>
        <taxon>Bromeliaceae</taxon>
        <taxon>Bromelioideae</taxon>
        <taxon>Ananas</taxon>
    </lineage>
</organism>
<proteinExistence type="predicted"/>
<keyword evidence="1" id="KW-1185">Reference proteome</keyword>
<dbReference type="PANTHER" id="PTHR37754">
    <property type="entry name" value="CALCIUM ION-BINDING PROTEIN"/>
    <property type="match status" value="1"/>
</dbReference>
<evidence type="ECO:0000313" key="1">
    <source>
        <dbReference type="Proteomes" id="UP000515123"/>
    </source>
</evidence>
<dbReference type="AlphaFoldDB" id="A0A6P5EV93"/>
<dbReference type="RefSeq" id="XP_020085050.1">
    <property type="nucleotide sequence ID" value="XM_020229461.1"/>
</dbReference>
<protein>
    <submittedName>
        <fullName evidence="2">Uncharacterized protein LOC109707921</fullName>
    </submittedName>
</protein>
<reference evidence="1" key="1">
    <citation type="journal article" date="2015" name="Nat. Genet.">
        <title>The pineapple genome and the evolution of CAM photosynthesis.</title>
        <authorList>
            <person name="Ming R."/>
            <person name="VanBuren R."/>
            <person name="Wai C.M."/>
            <person name="Tang H."/>
            <person name="Schatz M.C."/>
            <person name="Bowers J.E."/>
            <person name="Lyons E."/>
            <person name="Wang M.L."/>
            <person name="Chen J."/>
            <person name="Biggers E."/>
            <person name="Zhang J."/>
            <person name="Huang L."/>
            <person name="Zhang L."/>
            <person name="Miao W."/>
            <person name="Zhang J."/>
            <person name="Ye Z."/>
            <person name="Miao C."/>
            <person name="Lin Z."/>
            <person name="Wang H."/>
            <person name="Zhou H."/>
            <person name="Yim W.C."/>
            <person name="Priest H.D."/>
            <person name="Zheng C."/>
            <person name="Woodhouse M."/>
            <person name="Edger P.P."/>
            <person name="Guyot R."/>
            <person name="Guo H.B."/>
            <person name="Guo H."/>
            <person name="Zheng G."/>
            <person name="Singh R."/>
            <person name="Sharma A."/>
            <person name="Min X."/>
            <person name="Zheng Y."/>
            <person name="Lee H."/>
            <person name="Gurtowski J."/>
            <person name="Sedlazeck F.J."/>
            <person name="Harkess A."/>
            <person name="McKain M.R."/>
            <person name="Liao Z."/>
            <person name="Fang J."/>
            <person name="Liu J."/>
            <person name="Zhang X."/>
            <person name="Zhang Q."/>
            <person name="Hu W."/>
            <person name="Qin Y."/>
            <person name="Wang K."/>
            <person name="Chen L.Y."/>
            <person name="Shirley N."/>
            <person name="Lin Y.R."/>
            <person name="Liu L.Y."/>
            <person name="Hernandez A.G."/>
            <person name="Wright C.L."/>
            <person name="Bulone V."/>
            <person name="Tuskan G.A."/>
            <person name="Heath K."/>
            <person name="Zee F."/>
            <person name="Moore P.H."/>
            <person name="Sunkar R."/>
            <person name="Leebens-Mack J.H."/>
            <person name="Mockler T."/>
            <person name="Bennetzen J.L."/>
            <person name="Freeling M."/>
            <person name="Sankoff D."/>
            <person name="Paterson A.H."/>
            <person name="Zhu X."/>
            <person name="Yang X."/>
            <person name="Smith J.A."/>
            <person name="Cushman J.C."/>
            <person name="Paull R.E."/>
            <person name="Yu Q."/>
        </authorList>
    </citation>
    <scope>NUCLEOTIDE SEQUENCE [LARGE SCALE GENOMIC DNA]</scope>
    <source>
        <strain evidence="1">cv. F153</strain>
    </source>
</reference>
<dbReference type="GeneID" id="109707921"/>
<evidence type="ECO:0000313" key="2">
    <source>
        <dbReference type="RefSeq" id="XP_020085050.1"/>
    </source>
</evidence>